<proteinExistence type="predicted"/>
<reference evidence="1 2" key="1">
    <citation type="submission" date="2016-10" db="EMBL/GenBank/DDBJ databases">
        <title>Draft genome sequences of four alkaliphilic bacteria belonging to the Anaerobacillus genus.</title>
        <authorList>
            <person name="Bassil N.M."/>
            <person name="Lloyd J.R."/>
        </authorList>
    </citation>
    <scope>NUCLEOTIDE SEQUENCE [LARGE SCALE GENOMIC DNA]</scope>
    <source>
        <strain evidence="1 2">DSM 18345</strain>
    </source>
</reference>
<name>A0A1S2LEZ1_9BACI</name>
<dbReference type="OrthoDB" id="2719927at2"/>
<comment type="caution">
    <text evidence="1">The sequence shown here is derived from an EMBL/GenBank/DDBJ whole genome shotgun (WGS) entry which is preliminary data.</text>
</comment>
<gene>
    <name evidence="1" type="ORF">BKP37_16925</name>
</gene>
<dbReference type="EMBL" id="MLQR01000045">
    <property type="protein sequence ID" value="OIJ11092.1"/>
    <property type="molecule type" value="Genomic_DNA"/>
</dbReference>
<dbReference type="AlphaFoldDB" id="A0A1S2LEZ1"/>
<dbReference type="RefSeq" id="WP_071310805.1">
    <property type="nucleotide sequence ID" value="NZ_MLQR01000045.1"/>
</dbReference>
<accession>A0A1S2LEZ1</accession>
<keyword evidence="2" id="KW-1185">Reference proteome</keyword>
<organism evidence="1 2">
    <name type="scientific">Anaerobacillus alkalilacustris</name>
    <dbReference type="NCBI Taxonomy" id="393763"/>
    <lineage>
        <taxon>Bacteria</taxon>
        <taxon>Bacillati</taxon>
        <taxon>Bacillota</taxon>
        <taxon>Bacilli</taxon>
        <taxon>Bacillales</taxon>
        <taxon>Bacillaceae</taxon>
        <taxon>Anaerobacillus</taxon>
    </lineage>
</organism>
<protein>
    <submittedName>
        <fullName evidence="1">Uncharacterized protein</fullName>
    </submittedName>
</protein>
<dbReference type="Proteomes" id="UP000179524">
    <property type="component" value="Unassembled WGS sequence"/>
</dbReference>
<evidence type="ECO:0000313" key="1">
    <source>
        <dbReference type="EMBL" id="OIJ11092.1"/>
    </source>
</evidence>
<evidence type="ECO:0000313" key="2">
    <source>
        <dbReference type="Proteomes" id="UP000179524"/>
    </source>
</evidence>
<sequence length="154" mass="17683">MKKLFVFMFICLFLLTGFESQNDLEITDVETTLIKAEHILRYDIKIKNLTGSRLVPAFDYPGHYYYGFEIVIKPNKKLASLMVMEDNTKYKKMMFRGGGASGVLEPGVNTTFSVEYQIKDDSDLEKVKNYAFDSTLLFLDGTKVIAEFPLNKFD</sequence>